<comment type="caution">
    <text evidence="2">The sequence shown here is derived from an EMBL/GenBank/DDBJ whole genome shotgun (WGS) entry which is preliminary data.</text>
</comment>
<evidence type="ECO:0000313" key="2">
    <source>
        <dbReference type="EMBL" id="KAJ5113735.1"/>
    </source>
</evidence>
<dbReference type="Pfam" id="PF12697">
    <property type="entry name" value="Abhydrolase_6"/>
    <property type="match status" value="1"/>
</dbReference>
<dbReference type="PANTHER" id="PTHR43798">
    <property type="entry name" value="MONOACYLGLYCEROL LIPASE"/>
    <property type="match status" value="1"/>
</dbReference>
<dbReference type="EMBL" id="JAPQKH010000002">
    <property type="protein sequence ID" value="KAJ5113735.1"/>
    <property type="molecule type" value="Genomic_DNA"/>
</dbReference>
<dbReference type="GO" id="GO:0047372">
    <property type="term" value="F:monoacylglycerol lipase activity"/>
    <property type="evidence" value="ECO:0007669"/>
    <property type="project" value="TreeGrafter"/>
</dbReference>
<reference evidence="2" key="1">
    <citation type="submission" date="2022-11" db="EMBL/GenBank/DDBJ databases">
        <authorList>
            <person name="Petersen C."/>
        </authorList>
    </citation>
    <scope>NUCLEOTIDE SEQUENCE</scope>
    <source>
        <strain evidence="2">IBT 30069</strain>
    </source>
</reference>
<accession>A0A9W9G8T8</accession>
<dbReference type="Gene3D" id="3.40.50.1820">
    <property type="entry name" value="alpha/beta hydrolase"/>
    <property type="match status" value="1"/>
</dbReference>
<dbReference type="GO" id="GO:0017000">
    <property type="term" value="P:antibiotic biosynthetic process"/>
    <property type="evidence" value="ECO:0007669"/>
    <property type="project" value="UniProtKB-ARBA"/>
</dbReference>
<dbReference type="OrthoDB" id="294702at2759"/>
<sequence length="311" mass="34709">MEHFQHLASIGTHSLSYALRGITRQPGSPLIIVMTGVTSSALEWSAVCRNLESEASILLYERSGYGRSEESPHEPDSLTIVDELSKLLKSAALEPPYLVVGHSWGGILAREFIASRQIQDIYGLVLVDAVQERMIFGSFPDPSVSAVQGGLDYYEVTGITKSHQLTESEWSDFVAEEDSDKHARQAELELPFLQISRPVISQKQQLIPHKNILQGRPLAVLKGNCARDYKLMYEAGEAKGQGSVAQRATYRDYLSKFDKADDEFQREFLNLSSLNRYSVTTKSGHNIQLTEPELVANEIRWVVKNGLEIIA</sequence>
<proteinExistence type="predicted"/>
<dbReference type="InterPro" id="IPR029058">
    <property type="entry name" value="AB_hydrolase_fold"/>
</dbReference>
<dbReference type="Proteomes" id="UP001149165">
    <property type="component" value="Unassembled WGS sequence"/>
</dbReference>
<dbReference type="PANTHER" id="PTHR43798:SF33">
    <property type="entry name" value="HYDROLASE, PUTATIVE (AFU_ORTHOLOGUE AFUA_2G14860)-RELATED"/>
    <property type="match status" value="1"/>
</dbReference>
<dbReference type="GO" id="GO:0072330">
    <property type="term" value="P:monocarboxylic acid biosynthetic process"/>
    <property type="evidence" value="ECO:0007669"/>
    <property type="project" value="UniProtKB-ARBA"/>
</dbReference>
<name>A0A9W9G8T8_9EURO</name>
<organism evidence="2 3">
    <name type="scientific">Penicillium angulare</name>
    <dbReference type="NCBI Taxonomy" id="116970"/>
    <lineage>
        <taxon>Eukaryota</taxon>
        <taxon>Fungi</taxon>
        <taxon>Dikarya</taxon>
        <taxon>Ascomycota</taxon>
        <taxon>Pezizomycotina</taxon>
        <taxon>Eurotiomycetes</taxon>
        <taxon>Eurotiomycetidae</taxon>
        <taxon>Eurotiales</taxon>
        <taxon>Aspergillaceae</taxon>
        <taxon>Penicillium</taxon>
    </lineage>
</organism>
<reference evidence="2" key="2">
    <citation type="journal article" date="2023" name="IMA Fungus">
        <title>Comparative genomic study of the Penicillium genus elucidates a diverse pangenome and 15 lateral gene transfer events.</title>
        <authorList>
            <person name="Petersen C."/>
            <person name="Sorensen T."/>
            <person name="Nielsen M.R."/>
            <person name="Sondergaard T.E."/>
            <person name="Sorensen J.L."/>
            <person name="Fitzpatrick D.A."/>
            <person name="Frisvad J.C."/>
            <person name="Nielsen K.L."/>
        </authorList>
    </citation>
    <scope>NUCLEOTIDE SEQUENCE</scope>
    <source>
        <strain evidence="2">IBT 30069</strain>
    </source>
</reference>
<dbReference type="InterPro" id="IPR000073">
    <property type="entry name" value="AB_hydrolase_1"/>
</dbReference>
<evidence type="ECO:0000313" key="3">
    <source>
        <dbReference type="Proteomes" id="UP001149165"/>
    </source>
</evidence>
<evidence type="ECO:0000259" key="1">
    <source>
        <dbReference type="Pfam" id="PF12697"/>
    </source>
</evidence>
<dbReference type="AlphaFoldDB" id="A0A9W9G8T8"/>
<keyword evidence="3" id="KW-1185">Reference proteome</keyword>
<gene>
    <name evidence="2" type="ORF">N7456_002269</name>
</gene>
<dbReference type="SUPFAM" id="SSF53474">
    <property type="entry name" value="alpha/beta-Hydrolases"/>
    <property type="match status" value="1"/>
</dbReference>
<dbReference type="GO" id="GO:0016020">
    <property type="term" value="C:membrane"/>
    <property type="evidence" value="ECO:0007669"/>
    <property type="project" value="TreeGrafter"/>
</dbReference>
<dbReference type="GO" id="GO:0046464">
    <property type="term" value="P:acylglycerol catabolic process"/>
    <property type="evidence" value="ECO:0007669"/>
    <property type="project" value="TreeGrafter"/>
</dbReference>
<dbReference type="InterPro" id="IPR050266">
    <property type="entry name" value="AB_hydrolase_sf"/>
</dbReference>
<feature type="domain" description="AB hydrolase-1" evidence="1">
    <location>
        <begin position="36"/>
        <end position="297"/>
    </location>
</feature>
<protein>
    <recommendedName>
        <fullName evidence="1">AB hydrolase-1 domain-containing protein</fullName>
    </recommendedName>
</protein>